<dbReference type="EMBL" id="CP000661">
    <property type="protein sequence ID" value="ABP69344.1"/>
    <property type="molecule type" value="Genomic_DNA"/>
</dbReference>
<organism evidence="1">
    <name type="scientific">Cereibacter sphaeroides (strain ATCC 17025 / ATH 2.4.3)</name>
    <name type="common">Rhodobacter sphaeroides</name>
    <dbReference type="NCBI Taxonomy" id="349102"/>
    <lineage>
        <taxon>Bacteria</taxon>
        <taxon>Pseudomonadati</taxon>
        <taxon>Pseudomonadota</taxon>
        <taxon>Alphaproteobacteria</taxon>
        <taxon>Rhodobacterales</taxon>
        <taxon>Paracoccaceae</taxon>
        <taxon>Cereibacter</taxon>
    </lineage>
</organism>
<dbReference type="KEGG" id="rsq:Rsph17025_0438"/>
<dbReference type="BioCyc" id="RSPH349102:G1G8M-451-MONOMER"/>
<dbReference type="AlphaFoldDB" id="A4WPN0"/>
<proteinExistence type="predicted"/>
<accession>A4WPN0</accession>
<dbReference type="STRING" id="349102.Rsph17025_0438"/>
<gene>
    <name evidence="1" type="ordered locus">Rsph17025_0438</name>
</gene>
<protein>
    <submittedName>
        <fullName evidence="1">Uncharacterized protein</fullName>
    </submittedName>
</protein>
<reference evidence="1" key="1">
    <citation type="submission" date="2007-04" db="EMBL/GenBank/DDBJ databases">
        <title>Complete sequence of chromosome of Rhodobacter sphaeroides ATCC 17025.</title>
        <authorList>
            <consortium name="US DOE Joint Genome Institute"/>
            <person name="Copeland A."/>
            <person name="Lucas S."/>
            <person name="Lapidus A."/>
            <person name="Barry K."/>
            <person name="Detter J.C."/>
            <person name="Glavina del Rio T."/>
            <person name="Hammon N."/>
            <person name="Israni S."/>
            <person name="Dalin E."/>
            <person name="Tice H."/>
            <person name="Pitluck S."/>
            <person name="Chertkov O."/>
            <person name="Brettin T."/>
            <person name="Bruce D."/>
            <person name="Han C."/>
            <person name="Schmutz J."/>
            <person name="Larimer F."/>
            <person name="Land M."/>
            <person name="Hauser L."/>
            <person name="Kyrpides N."/>
            <person name="Kim E."/>
            <person name="Richardson P."/>
            <person name="Mackenzie C."/>
            <person name="Choudhary M."/>
            <person name="Donohue T.J."/>
            <person name="Kaplan S."/>
        </authorList>
    </citation>
    <scope>NUCLEOTIDE SEQUENCE [LARGE SCALE GENOMIC DNA]</scope>
    <source>
        <strain evidence="1">ATCC 17025</strain>
    </source>
</reference>
<evidence type="ECO:0000313" key="1">
    <source>
        <dbReference type="EMBL" id="ABP69344.1"/>
    </source>
</evidence>
<sequence>MAIVSKKSDLFPDIRAGDPVPDPAKARGRQICAAFAVANLATDSSGSMYHLVDIPADAIIDSRTAFQVQNWGFATVNIGTKSDIDALGTVAKSAGNVYQPVAFGDAKHGLPAWQALGLSAAPENNVISLYAHASAAATGAGTLKGELHYRYH</sequence>
<name>A4WPN0_CERS5</name>
<dbReference type="HOGENOM" id="CLU_1720948_0_0_5"/>